<keyword evidence="14" id="KW-1185">Reference proteome</keyword>
<evidence type="ECO:0000313" key="13">
    <source>
        <dbReference type="EMBL" id="KAJ6261587.1"/>
    </source>
</evidence>
<comment type="similarity">
    <text evidence="3">Belongs to the pectinesterase family.</text>
</comment>
<evidence type="ECO:0000259" key="12">
    <source>
        <dbReference type="PROSITE" id="PS50404"/>
    </source>
</evidence>
<dbReference type="AlphaFoldDB" id="A0AAD6J0A6"/>
<dbReference type="InterPro" id="IPR033131">
    <property type="entry name" value="Pectinesterase_Asp_AS"/>
</dbReference>
<evidence type="ECO:0000256" key="9">
    <source>
        <dbReference type="ARBA" id="ARBA00047928"/>
    </source>
</evidence>
<dbReference type="GO" id="GO:0030599">
    <property type="term" value="F:pectinesterase activity"/>
    <property type="evidence" value="ECO:0007669"/>
    <property type="project" value="UniProtKB-UniRule"/>
</dbReference>
<comment type="catalytic activity">
    <reaction evidence="9 11">
        <text>[(1-&gt;4)-alpha-D-galacturonosyl methyl ester](n) + n H2O = [(1-&gt;4)-alpha-D-galacturonosyl](n) + n methanol + n H(+)</text>
        <dbReference type="Rhea" id="RHEA:22380"/>
        <dbReference type="Rhea" id="RHEA-COMP:14570"/>
        <dbReference type="Rhea" id="RHEA-COMP:14573"/>
        <dbReference type="ChEBI" id="CHEBI:15377"/>
        <dbReference type="ChEBI" id="CHEBI:15378"/>
        <dbReference type="ChEBI" id="CHEBI:17790"/>
        <dbReference type="ChEBI" id="CHEBI:140522"/>
        <dbReference type="ChEBI" id="CHEBI:140523"/>
        <dbReference type="EC" id="3.1.1.11"/>
    </reaction>
</comment>
<evidence type="ECO:0000256" key="10">
    <source>
        <dbReference type="PROSITE-ProRule" id="PRU10040"/>
    </source>
</evidence>
<dbReference type="InterPro" id="IPR000070">
    <property type="entry name" value="Pectinesterase_cat"/>
</dbReference>
<comment type="caution">
    <text evidence="13">The sequence shown here is derived from an EMBL/GenBank/DDBJ whole genome shotgun (WGS) entry which is preliminary data.</text>
</comment>
<comment type="pathway">
    <text evidence="2 11">Glycan metabolism; pectin degradation; 2-dehydro-3-deoxy-D-gluconate from pectin: step 1/5.</text>
</comment>
<feature type="domain" description="GST N-terminal" evidence="12">
    <location>
        <begin position="27"/>
        <end position="110"/>
    </location>
</feature>
<evidence type="ECO:0000256" key="6">
    <source>
        <dbReference type="ARBA" id="ARBA00022729"/>
    </source>
</evidence>
<keyword evidence="7 11" id="KW-0378">Hydrolase</keyword>
<keyword evidence="6" id="KW-0732">Signal</keyword>
<reference evidence="13" key="1">
    <citation type="submission" date="2023-01" db="EMBL/GenBank/DDBJ databases">
        <title>The chitinases involved in constricting ring structure development in the nematode-trapping fungus Drechslerella dactyloides.</title>
        <authorList>
            <person name="Wang R."/>
            <person name="Zhang L."/>
            <person name="Tang P."/>
            <person name="Li S."/>
            <person name="Liang L."/>
        </authorList>
    </citation>
    <scope>NUCLEOTIDE SEQUENCE</scope>
    <source>
        <strain evidence="13">YMF1.00031</strain>
    </source>
</reference>
<dbReference type="PANTHER" id="PTHR31321">
    <property type="entry name" value="ACYL-COA THIOESTER HYDROLASE YBHC-RELATED"/>
    <property type="match status" value="1"/>
</dbReference>
<evidence type="ECO:0000256" key="7">
    <source>
        <dbReference type="ARBA" id="ARBA00022801"/>
    </source>
</evidence>
<accession>A0AAD6J0A6</accession>
<dbReference type="InterPro" id="IPR012334">
    <property type="entry name" value="Pectin_lyas_fold"/>
</dbReference>
<dbReference type="Gene3D" id="2.160.20.10">
    <property type="entry name" value="Single-stranded right-handed beta-helix, Pectin lyase-like"/>
    <property type="match status" value="1"/>
</dbReference>
<evidence type="ECO:0000256" key="11">
    <source>
        <dbReference type="RuleBase" id="RU000589"/>
    </source>
</evidence>
<dbReference type="PROSITE" id="PS50404">
    <property type="entry name" value="GST_NTER"/>
    <property type="match status" value="1"/>
</dbReference>
<dbReference type="PANTHER" id="PTHR31321:SF127">
    <property type="entry name" value="PECTINESTERASE"/>
    <property type="match status" value="1"/>
</dbReference>
<comment type="function">
    <text evidence="11">Involved in maceration and soft-rotting of plant tissue.</text>
</comment>
<evidence type="ECO:0000256" key="5">
    <source>
        <dbReference type="ARBA" id="ARBA00022525"/>
    </source>
</evidence>
<dbReference type="PROSITE" id="PS00503">
    <property type="entry name" value="PECTINESTERASE_2"/>
    <property type="match status" value="1"/>
</dbReference>
<dbReference type="InterPro" id="IPR040079">
    <property type="entry name" value="Glutathione_S-Trfase"/>
</dbReference>
<evidence type="ECO:0000256" key="1">
    <source>
        <dbReference type="ARBA" id="ARBA00004613"/>
    </source>
</evidence>
<dbReference type="SUPFAM" id="SSF47616">
    <property type="entry name" value="GST C-terminal domain-like"/>
    <property type="match status" value="1"/>
</dbReference>
<dbReference type="EMBL" id="JAQGDS010000004">
    <property type="protein sequence ID" value="KAJ6261587.1"/>
    <property type="molecule type" value="Genomic_DNA"/>
</dbReference>
<dbReference type="Pfam" id="PF13409">
    <property type="entry name" value="GST_N_2"/>
    <property type="match status" value="1"/>
</dbReference>
<dbReference type="SUPFAM" id="SSF52833">
    <property type="entry name" value="Thioredoxin-like"/>
    <property type="match status" value="1"/>
</dbReference>
<evidence type="ECO:0000256" key="2">
    <source>
        <dbReference type="ARBA" id="ARBA00005184"/>
    </source>
</evidence>
<keyword evidence="11" id="KW-0961">Cell wall biogenesis/degradation</keyword>
<sequence>MPIPDAALYPEATGQAAKYFAQHQQEQPLKIYSGWFCPFVQRVLLVLHTKNIPFQYIEVNPYHKPKHLLNLNPRGLVPTLAVPTANGTSKPLFESSVICEYLDEVYSDPVKHGHRLLPDDPYERARARIWIQFVGSNIIPSFHRWLQFQGDDAAKGKEEYFGKEVTLPDLIIAPWITRHWVFDEFKGNNGDWPTTEDDETWARWNNYTKAIEDLQAVKDTSSDREKFFPIYQRYADNTAESEAAKAIRQGSAGLVFAASRTSPPSGAIVVAKSGGQYTGLQAAINSISTSNTGDIVIFIQPGSYSGQVYIPNTIKAKITIYGYTTNDQDFNQNQVTLVNSLGADVAGSNDASGTLRVHTKNFKAYNLNIQNSRGSGVQAIALSTQGDLQGYYGCKLLGYQDTLLANEGINVFDKCYIEGATDFIFGQRAIAWFEKCTIAISGNGYITASGRNSDTNPNYYVINASTVQAKSGVSGVLTYLGRPWRLYARTVFQNTYMTSVVRPAGWSAWGTNPTDNVYYAEYGNTGDGAQGTRCDYHHNDANHDDDIDKHKNYHNVYQDYYNDHQDDDGVRLPTVPLWSVRRFRTSHQI</sequence>
<evidence type="ECO:0000256" key="4">
    <source>
        <dbReference type="ARBA" id="ARBA00013229"/>
    </source>
</evidence>
<dbReference type="Pfam" id="PF01095">
    <property type="entry name" value="Pectinesterase"/>
    <property type="match status" value="1"/>
</dbReference>
<dbReference type="EC" id="3.1.1.11" evidence="4 11"/>
<feature type="active site" evidence="10">
    <location>
        <position position="422"/>
    </location>
</feature>
<dbReference type="Proteomes" id="UP001221413">
    <property type="component" value="Unassembled WGS sequence"/>
</dbReference>
<dbReference type="FunFam" id="2.160.20.10:FF:000014">
    <property type="entry name" value="Pectinesterase"/>
    <property type="match status" value="1"/>
</dbReference>
<evidence type="ECO:0000256" key="8">
    <source>
        <dbReference type="ARBA" id="ARBA00023085"/>
    </source>
</evidence>
<dbReference type="Gene3D" id="3.40.30.10">
    <property type="entry name" value="Glutaredoxin"/>
    <property type="match status" value="1"/>
</dbReference>
<name>A0AAD6J0A6_DREDA</name>
<dbReference type="InterPro" id="IPR036249">
    <property type="entry name" value="Thioredoxin-like_sf"/>
</dbReference>
<dbReference type="GO" id="GO:0005576">
    <property type="term" value="C:extracellular region"/>
    <property type="evidence" value="ECO:0007669"/>
    <property type="project" value="UniProtKB-SubCell"/>
</dbReference>
<dbReference type="SFLD" id="SFLDS00019">
    <property type="entry name" value="Glutathione_Transferase_(cytos"/>
    <property type="match status" value="1"/>
</dbReference>
<dbReference type="GO" id="GO:0042545">
    <property type="term" value="P:cell wall modification"/>
    <property type="evidence" value="ECO:0007669"/>
    <property type="project" value="UniProtKB-UniRule"/>
</dbReference>
<proteinExistence type="inferred from homology"/>
<comment type="subcellular location">
    <subcellularLocation>
        <location evidence="1 11">Secreted</location>
    </subcellularLocation>
</comment>
<keyword evidence="8 11" id="KW-0063">Aspartyl esterase</keyword>
<keyword evidence="5 11" id="KW-0964">Secreted</keyword>
<dbReference type="InterPro" id="IPR036282">
    <property type="entry name" value="Glutathione-S-Trfase_C_sf"/>
</dbReference>
<dbReference type="InterPro" id="IPR011050">
    <property type="entry name" value="Pectin_lyase_fold/virulence"/>
</dbReference>
<dbReference type="GO" id="GO:0045490">
    <property type="term" value="P:pectin catabolic process"/>
    <property type="evidence" value="ECO:0007669"/>
    <property type="project" value="UniProtKB-UniRule"/>
</dbReference>
<dbReference type="SFLD" id="SFLDG00358">
    <property type="entry name" value="Main_(cytGST)"/>
    <property type="match status" value="1"/>
</dbReference>
<gene>
    <name evidence="13" type="ORF">Dda_4257</name>
</gene>
<dbReference type="Gene3D" id="1.20.1050.10">
    <property type="match status" value="2"/>
</dbReference>
<organism evidence="13 14">
    <name type="scientific">Drechslerella dactyloides</name>
    <name type="common">Nematode-trapping fungus</name>
    <name type="synonym">Arthrobotrys dactyloides</name>
    <dbReference type="NCBI Taxonomy" id="74499"/>
    <lineage>
        <taxon>Eukaryota</taxon>
        <taxon>Fungi</taxon>
        <taxon>Dikarya</taxon>
        <taxon>Ascomycota</taxon>
        <taxon>Pezizomycotina</taxon>
        <taxon>Orbiliomycetes</taxon>
        <taxon>Orbiliales</taxon>
        <taxon>Orbiliaceae</taxon>
        <taxon>Drechslerella</taxon>
    </lineage>
</organism>
<dbReference type="InterPro" id="IPR004045">
    <property type="entry name" value="Glutathione_S-Trfase_N"/>
</dbReference>
<dbReference type="SUPFAM" id="SSF51126">
    <property type="entry name" value="Pectin lyase-like"/>
    <property type="match status" value="1"/>
</dbReference>
<protein>
    <recommendedName>
        <fullName evidence="4 11">Pectinesterase</fullName>
        <ecNumber evidence="4 11">3.1.1.11</ecNumber>
    </recommendedName>
</protein>
<evidence type="ECO:0000313" key="14">
    <source>
        <dbReference type="Proteomes" id="UP001221413"/>
    </source>
</evidence>
<evidence type="ECO:0000256" key="3">
    <source>
        <dbReference type="ARBA" id="ARBA00008891"/>
    </source>
</evidence>